<dbReference type="InterPro" id="IPR051599">
    <property type="entry name" value="Cell_Envelope_Assoc"/>
</dbReference>
<proteinExistence type="predicted"/>
<dbReference type="AlphaFoldDB" id="A0A098M577"/>
<feature type="transmembrane region" description="Helical" evidence="1">
    <location>
        <begin position="36"/>
        <end position="59"/>
    </location>
</feature>
<sequence>MIYLIKLIYSFILPPGIFILLLAGISLWLWKRERKPALLLLAVTLVMYLSATSWVGGMLMGSLERKYPQPNALKGDIIVVLGGGATSGTPDLDGEGNLSGSAANRLLTAARLHRSSGLPILISGGKVFSDTGNEAEISRRQLQALGIPNKDIFIENQSLNTEQNAKFTAEQLMNRGFSEPVLVTSAFHLPRAIIEFKQAGLIVQPYPTDYWTSRPEKLYASKFTPSSTGLSLTATALKEYLGLLAATF</sequence>
<keyword evidence="1" id="KW-0472">Membrane</keyword>
<evidence type="ECO:0000256" key="1">
    <source>
        <dbReference type="SAM" id="Phobius"/>
    </source>
</evidence>
<evidence type="ECO:0000313" key="3">
    <source>
        <dbReference type="EMBL" id="KGE17700.1"/>
    </source>
</evidence>
<dbReference type="PANTHER" id="PTHR30336">
    <property type="entry name" value="INNER MEMBRANE PROTEIN, PROBABLE PERMEASE"/>
    <property type="match status" value="1"/>
</dbReference>
<name>A0A098M577_9BACL</name>
<protein>
    <submittedName>
        <fullName evidence="3">Membrane protein</fullName>
    </submittedName>
</protein>
<dbReference type="EMBL" id="JQCR01000003">
    <property type="protein sequence ID" value="KGE17700.1"/>
    <property type="molecule type" value="Genomic_DNA"/>
</dbReference>
<accession>A0A098M577</accession>
<dbReference type="RefSeq" id="WP_036656894.1">
    <property type="nucleotide sequence ID" value="NZ_JQCR01000003.1"/>
</dbReference>
<keyword evidence="1" id="KW-0812">Transmembrane</keyword>
<reference evidence="3 4" key="2">
    <citation type="submission" date="2014-10" db="EMBL/GenBank/DDBJ databases">
        <title>Comparative genomics of the Paenibacillus odorifer group.</title>
        <authorList>
            <person name="Tsai Y.-C."/>
            <person name="Martin N."/>
            <person name="Korlach J."/>
            <person name="Wiedmann M."/>
        </authorList>
    </citation>
    <scope>NUCLEOTIDE SEQUENCE [LARGE SCALE GENOMIC DNA]</scope>
    <source>
        <strain evidence="3 4">DSM 18334</strain>
    </source>
</reference>
<keyword evidence="1" id="KW-1133">Transmembrane helix</keyword>
<feature type="domain" description="DUF218" evidence="2">
    <location>
        <begin position="76"/>
        <end position="242"/>
    </location>
</feature>
<dbReference type="Proteomes" id="UP000029734">
    <property type="component" value="Unassembled WGS sequence"/>
</dbReference>
<dbReference type="GO" id="GO:0005886">
    <property type="term" value="C:plasma membrane"/>
    <property type="evidence" value="ECO:0007669"/>
    <property type="project" value="TreeGrafter"/>
</dbReference>
<dbReference type="PANTHER" id="PTHR30336:SF4">
    <property type="entry name" value="ENVELOPE BIOGENESIS FACTOR ELYC"/>
    <property type="match status" value="1"/>
</dbReference>
<dbReference type="GO" id="GO:0000270">
    <property type="term" value="P:peptidoglycan metabolic process"/>
    <property type="evidence" value="ECO:0007669"/>
    <property type="project" value="TreeGrafter"/>
</dbReference>
<dbReference type="InterPro" id="IPR003848">
    <property type="entry name" value="DUF218"/>
</dbReference>
<evidence type="ECO:0000259" key="2">
    <source>
        <dbReference type="Pfam" id="PF02698"/>
    </source>
</evidence>
<organism evidence="3 4">
    <name type="scientific">Paenibacillus wynnii</name>
    <dbReference type="NCBI Taxonomy" id="268407"/>
    <lineage>
        <taxon>Bacteria</taxon>
        <taxon>Bacillati</taxon>
        <taxon>Bacillota</taxon>
        <taxon>Bacilli</taxon>
        <taxon>Bacillales</taxon>
        <taxon>Paenibacillaceae</taxon>
        <taxon>Paenibacillus</taxon>
    </lineage>
</organism>
<dbReference type="Pfam" id="PF02698">
    <property type="entry name" value="DUF218"/>
    <property type="match status" value="1"/>
</dbReference>
<evidence type="ECO:0000313" key="4">
    <source>
        <dbReference type="Proteomes" id="UP000029734"/>
    </source>
</evidence>
<dbReference type="OrthoDB" id="9782395at2"/>
<gene>
    <name evidence="3" type="ORF">PWYN_24320</name>
</gene>
<keyword evidence="4" id="KW-1185">Reference proteome</keyword>
<dbReference type="Gene3D" id="3.40.50.620">
    <property type="entry name" value="HUPs"/>
    <property type="match status" value="1"/>
</dbReference>
<comment type="caution">
    <text evidence="3">The sequence shown here is derived from an EMBL/GenBank/DDBJ whole genome shotgun (WGS) entry which is preliminary data.</text>
</comment>
<feature type="transmembrane region" description="Helical" evidence="1">
    <location>
        <begin position="7"/>
        <end position="30"/>
    </location>
</feature>
<dbReference type="CDD" id="cd06259">
    <property type="entry name" value="YdcF-like"/>
    <property type="match status" value="1"/>
</dbReference>
<reference evidence="3 4" key="1">
    <citation type="submission" date="2014-08" db="EMBL/GenBank/DDBJ databases">
        <authorList>
            <person name="den Bakker H.C."/>
        </authorList>
    </citation>
    <scope>NUCLEOTIDE SEQUENCE [LARGE SCALE GENOMIC DNA]</scope>
    <source>
        <strain evidence="3 4">DSM 18334</strain>
    </source>
</reference>
<dbReference type="eggNOG" id="COG1434">
    <property type="taxonomic scope" value="Bacteria"/>
</dbReference>
<dbReference type="InterPro" id="IPR014729">
    <property type="entry name" value="Rossmann-like_a/b/a_fold"/>
</dbReference>
<dbReference type="GO" id="GO:0043164">
    <property type="term" value="P:Gram-negative-bacterium-type cell wall biogenesis"/>
    <property type="evidence" value="ECO:0007669"/>
    <property type="project" value="TreeGrafter"/>
</dbReference>